<name>A0ABT6T416_9ACTN</name>
<organism evidence="2 3">
    <name type="scientific">Streptomyces luteolus</name>
    <dbReference type="NCBI Taxonomy" id="3043615"/>
    <lineage>
        <taxon>Bacteria</taxon>
        <taxon>Bacillati</taxon>
        <taxon>Actinomycetota</taxon>
        <taxon>Actinomycetes</taxon>
        <taxon>Kitasatosporales</taxon>
        <taxon>Streptomycetaceae</taxon>
        <taxon>Streptomyces</taxon>
    </lineage>
</organism>
<protein>
    <submittedName>
        <fullName evidence="2">DUF6081 family protein</fullName>
    </submittedName>
</protein>
<accession>A0ABT6T416</accession>
<dbReference type="InterPro" id="IPR045727">
    <property type="entry name" value="DUF6081"/>
</dbReference>
<evidence type="ECO:0000313" key="3">
    <source>
        <dbReference type="Proteomes" id="UP001237105"/>
    </source>
</evidence>
<dbReference type="Proteomes" id="UP001237105">
    <property type="component" value="Unassembled WGS sequence"/>
</dbReference>
<feature type="region of interest" description="Disordered" evidence="1">
    <location>
        <begin position="1"/>
        <end position="69"/>
    </location>
</feature>
<gene>
    <name evidence="2" type="ORF">QIT00_29410</name>
</gene>
<dbReference type="Pfam" id="PF19559">
    <property type="entry name" value="DUF6081"/>
    <property type="match status" value="1"/>
</dbReference>
<evidence type="ECO:0000256" key="1">
    <source>
        <dbReference type="SAM" id="MobiDB-lite"/>
    </source>
</evidence>
<evidence type="ECO:0000313" key="2">
    <source>
        <dbReference type="EMBL" id="MDI3422613.1"/>
    </source>
</evidence>
<dbReference type="EMBL" id="JASCIS010000039">
    <property type="protein sequence ID" value="MDI3422613.1"/>
    <property type="molecule type" value="Genomic_DNA"/>
</dbReference>
<reference evidence="2 3" key="1">
    <citation type="submission" date="2023-05" db="EMBL/GenBank/DDBJ databases">
        <title>Draft genome sequence of Streptomyces sp. B-S-A12 isolated from a cave soil in Thailand.</title>
        <authorList>
            <person name="Chamroensaksri N."/>
            <person name="Muangham S."/>
        </authorList>
    </citation>
    <scope>NUCLEOTIDE SEQUENCE [LARGE SCALE GENOMIC DNA]</scope>
    <source>
        <strain evidence="2 3">B-S-A12</strain>
    </source>
</reference>
<feature type="compositionally biased region" description="Basic and acidic residues" evidence="1">
    <location>
        <begin position="1"/>
        <end position="12"/>
    </location>
</feature>
<keyword evidence="3" id="KW-1185">Reference proteome</keyword>
<dbReference type="RefSeq" id="WP_282538470.1">
    <property type="nucleotide sequence ID" value="NZ_JASCIS010000039.1"/>
</dbReference>
<comment type="caution">
    <text evidence="2">The sequence shown here is derived from an EMBL/GenBank/DDBJ whole genome shotgun (WGS) entry which is preliminary data.</text>
</comment>
<sequence length="399" mass="43268">MTHQRDVPEPHSARTAPGAQEAPEPEATGPDVRESALPEPELPEPESGDSELSQAPEPPVSDARESEGVRAHRHKVLWHTDFSEGFATTGPEARWYHSATGPYIGDDGVVTTGERGLRVCSGGVGAQGDPAFVRTLAQEQDNGHGLPGLLDHVKWLAYIKHHSSTGLPGFDAPPHGELVFEAEVSGRTYGTAAHPFGAAVHDPEDDLRLAASAINAFDPETLLVVDFFLTNRRIYAFYERLPFARRQLGDYASFSYAIPVARRTPDRRHRLALHYNRSAGLARWLIDGHEVFRVARLGYRLAPPQHPVLDHGGADAAVAPRQLNGGIGLFSLLDGAPAGRAGAGLVRLSSAEDFYFAQSAPAPEPQEFLDDKSAETNRLFGQGASIDVARYTVRRGLHQ</sequence>
<proteinExistence type="predicted"/>
<feature type="compositionally biased region" description="Low complexity" evidence="1">
    <location>
        <begin position="15"/>
        <end position="30"/>
    </location>
</feature>